<dbReference type="RefSeq" id="WP_044313818.1">
    <property type="nucleotide sequence ID" value="NZ_JBITTV010000014.1"/>
</dbReference>
<dbReference type="PATRIC" id="fig|316.110.peg.4943"/>
<gene>
    <name evidence="4" type="ORF">LO50_01030</name>
</gene>
<name>A0A0D7EDE5_STUST</name>
<dbReference type="GO" id="GO:0046872">
    <property type="term" value="F:metal ion binding"/>
    <property type="evidence" value="ECO:0007669"/>
    <property type="project" value="UniProtKB-KW"/>
</dbReference>
<comment type="caution">
    <text evidence="4">The sequence shown here is derived from an EMBL/GenBank/DDBJ whole genome shotgun (WGS) entry which is preliminary data.</text>
</comment>
<dbReference type="CDD" id="cd00371">
    <property type="entry name" value="HMA"/>
    <property type="match status" value="1"/>
</dbReference>
<dbReference type="Gene3D" id="3.30.70.100">
    <property type="match status" value="1"/>
</dbReference>
<evidence type="ECO:0000313" key="4">
    <source>
        <dbReference type="EMBL" id="KIZ38540.1"/>
    </source>
</evidence>
<dbReference type="InterPro" id="IPR036163">
    <property type="entry name" value="HMA_dom_sf"/>
</dbReference>
<feature type="domain" description="HMA" evidence="3">
    <location>
        <begin position="2"/>
        <end position="65"/>
    </location>
</feature>
<evidence type="ECO:0000259" key="3">
    <source>
        <dbReference type="PROSITE" id="PS50846"/>
    </source>
</evidence>
<evidence type="ECO:0000256" key="1">
    <source>
        <dbReference type="ARBA" id="ARBA00022723"/>
    </source>
</evidence>
<evidence type="ECO:0000256" key="2">
    <source>
        <dbReference type="SAM" id="MobiDB-lite"/>
    </source>
</evidence>
<keyword evidence="1" id="KW-0479">Metal-binding</keyword>
<dbReference type="InterPro" id="IPR006121">
    <property type="entry name" value="HMA_dom"/>
</dbReference>
<dbReference type="PROSITE" id="PS50846">
    <property type="entry name" value="HMA_2"/>
    <property type="match status" value="1"/>
</dbReference>
<dbReference type="EMBL" id="JXXD01000009">
    <property type="protein sequence ID" value="KIZ38540.1"/>
    <property type="molecule type" value="Genomic_DNA"/>
</dbReference>
<dbReference type="SUPFAM" id="SSF55008">
    <property type="entry name" value="HMA, heavy metal-associated domain"/>
    <property type="match status" value="1"/>
</dbReference>
<sequence>MSTIELNVEGMSCGSCVKHVTEALNTVEGVTKVDVDLQAARVRVSGQSDSQALIASLADAGYPAQLAGPATGSSSIKKTGCGGSGGCGCN</sequence>
<accession>A0A0D7EDE5</accession>
<protein>
    <submittedName>
        <fullName evidence="4">Copper-binding protein</fullName>
    </submittedName>
</protein>
<dbReference type="PROSITE" id="PS01047">
    <property type="entry name" value="HMA_1"/>
    <property type="match status" value="1"/>
</dbReference>
<dbReference type="Proteomes" id="UP000032439">
    <property type="component" value="Unassembled WGS sequence"/>
</dbReference>
<dbReference type="Pfam" id="PF00403">
    <property type="entry name" value="HMA"/>
    <property type="match status" value="1"/>
</dbReference>
<proteinExistence type="predicted"/>
<dbReference type="AlphaFoldDB" id="A0A0D7EDE5"/>
<reference evidence="4 5" key="1">
    <citation type="submission" date="2014-11" db="EMBL/GenBank/DDBJ databases">
        <title>Genomics and ecophysiology of heterotrophic nitrogen fixing bacteria isolated from estuarine surface water.</title>
        <authorList>
            <person name="Bentzon-Tilia M."/>
            <person name="Severin I."/>
            <person name="Hansen L.H."/>
            <person name="Riemann L."/>
        </authorList>
    </citation>
    <scope>NUCLEOTIDE SEQUENCE [LARGE SCALE GENOMIC DNA]</scope>
    <source>
        <strain evidence="4 5">BAL361</strain>
    </source>
</reference>
<feature type="region of interest" description="Disordered" evidence="2">
    <location>
        <begin position="68"/>
        <end position="90"/>
    </location>
</feature>
<feature type="compositionally biased region" description="Gly residues" evidence="2">
    <location>
        <begin position="80"/>
        <end position="90"/>
    </location>
</feature>
<evidence type="ECO:0000313" key="5">
    <source>
        <dbReference type="Proteomes" id="UP000032439"/>
    </source>
</evidence>
<dbReference type="InterPro" id="IPR017969">
    <property type="entry name" value="Heavy-metal-associated_CS"/>
</dbReference>
<organism evidence="4 5">
    <name type="scientific">Stutzerimonas stutzeri</name>
    <name type="common">Pseudomonas stutzeri</name>
    <dbReference type="NCBI Taxonomy" id="316"/>
    <lineage>
        <taxon>Bacteria</taxon>
        <taxon>Pseudomonadati</taxon>
        <taxon>Pseudomonadota</taxon>
        <taxon>Gammaproteobacteria</taxon>
        <taxon>Pseudomonadales</taxon>
        <taxon>Pseudomonadaceae</taxon>
        <taxon>Stutzerimonas</taxon>
    </lineage>
</organism>